<dbReference type="Ensembl" id="ENSCCNT00000040535.1">
    <property type="protein sequence ID" value="ENSCCNP00000032275.1"/>
    <property type="gene ID" value="ENSCCNG00000030639.1"/>
</dbReference>
<sequence>MAHAPARYSSPRDSGDCEMSKPRKVALITGITGQVSAKAGGDRACCHPGTCARGPSAGTRVSRSSCQGIPEGVCGRDGDRGCSGGSVLRVECGVDPRLLVFLWGM</sequence>
<protein>
    <submittedName>
        <fullName evidence="1">Uncharacterized protein</fullName>
    </submittedName>
</protein>
<name>A0A8C0XVM3_CASCN</name>
<dbReference type="AlphaFoldDB" id="A0A8C0XVM3"/>
<evidence type="ECO:0000313" key="1">
    <source>
        <dbReference type="Ensembl" id="ENSCCNP00000032275.1"/>
    </source>
</evidence>
<proteinExistence type="predicted"/>
<reference evidence="1" key="1">
    <citation type="submission" date="2023-09" db="UniProtKB">
        <authorList>
            <consortium name="Ensembl"/>
        </authorList>
    </citation>
    <scope>IDENTIFICATION</scope>
</reference>
<organism evidence="1">
    <name type="scientific">Castor canadensis</name>
    <name type="common">American beaver</name>
    <dbReference type="NCBI Taxonomy" id="51338"/>
    <lineage>
        <taxon>Eukaryota</taxon>
        <taxon>Metazoa</taxon>
        <taxon>Chordata</taxon>
        <taxon>Craniata</taxon>
        <taxon>Vertebrata</taxon>
        <taxon>Euteleostomi</taxon>
        <taxon>Mammalia</taxon>
        <taxon>Eutheria</taxon>
        <taxon>Euarchontoglires</taxon>
        <taxon>Glires</taxon>
        <taxon>Rodentia</taxon>
        <taxon>Castorimorpha</taxon>
        <taxon>Castoridae</taxon>
        <taxon>Castor</taxon>
    </lineage>
</organism>
<accession>A0A8C0XVM3</accession>